<dbReference type="InterPro" id="IPR008407">
    <property type="entry name" value="Brnchd-chn_aa_trnsp_AzlD"/>
</dbReference>
<evidence type="ECO:0000256" key="1">
    <source>
        <dbReference type="SAM" id="Phobius"/>
    </source>
</evidence>
<feature type="transmembrane region" description="Helical" evidence="1">
    <location>
        <begin position="13"/>
        <end position="35"/>
    </location>
</feature>
<evidence type="ECO:0000313" key="2">
    <source>
        <dbReference type="EMBL" id="QEZ46773.1"/>
    </source>
</evidence>
<protein>
    <submittedName>
        <fullName evidence="2">AzlD domain-containing protein</fullName>
    </submittedName>
</protein>
<name>A0A5P3VMX1_9BURK</name>
<keyword evidence="1" id="KW-1133">Transmembrane helix</keyword>
<feature type="transmembrane region" description="Helical" evidence="1">
    <location>
        <begin position="77"/>
        <end position="93"/>
    </location>
</feature>
<keyword evidence="1" id="KW-0812">Transmembrane</keyword>
<evidence type="ECO:0000313" key="3">
    <source>
        <dbReference type="Proteomes" id="UP000325743"/>
    </source>
</evidence>
<dbReference type="Proteomes" id="UP000325743">
    <property type="component" value="Chromosome 2"/>
</dbReference>
<sequence>MLPGWPQMNEANLYLKLLALGAVIYLIRAVPLLVLSRRELPGGVKLWLEYLTPSILAAMISPSLLVTSDGGHLPQVSLPHLMGLLVTAAAFYYSRKRILSLLLGVVAFYLVYVCVR</sequence>
<dbReference type="AlphaFoldDB" id="A0A5P3VMX1"/>
<keyword evidence="1" id="KW-0472">Membrane</keyword>
<feature type="transmembrane region" description="Helical" evidence="1">
    <location>
        <begin position="98"/>
        <end position="115"/>
    </location>
</feature>
<gene>
    <name evidence="2" type="ORF">D2917_21475</name>
</gene>
<dbReference type="Pfam" id="PF05437">
    <property type="entry name" value="AzlD"/>
    <property type="match status" value="1"/>
</dbReference>
<proteinExistence type="predicted"/>
<dbReference type="EMBL" id="CP032519">
    <property type="protein sequence ID" value="QEZ46773.1"/>
    <property type="molecule type" value="Genomic_DNA"/>
</dbReference>
<reference evidence="2 3" key="1">
    <citation type="submission" date="2018-09" db="EMBL/GenBank/DDBJ databases">
        <title>Complete genome sequence of Cupriavidus oxalaticus T2, a bacterium capable of phenol tolerance and degradation.</title>
        <authorList>
            <person name="Yan J."/>
        </authorList>
    </citation>
    <scope>NUCLEOTIDE SEQUENCE [LARGE SCALE GENOMIC DNA]</scope>
    <source>
        <strain evidence="2 3">T2</strain>
    </source>
</reference>
<accession>A0A5P3VMX1</accession>
<organism evidence="2 3">
    <name type="scientific">Cupriavidus oxalaticus</name>
    <dbReference type="NCBI Taxonomy" id="96344"/>
    <lineage>
        <taxon>Bacteria</taxon>
        <taxon>Pseudomonadati</taxon>
        <taxon>Pseudomonadota</taxon>
        <taxon>Betaproteobacteria</taxon>
        <taxon>Burkholderiales</taxon>
        <taxon>Burkholderiaceae</taxon>
        <taxon>Cupriavidus</taxon>
    </lineage>
</organism>